<dbReference type="Proteomes" id="UP000245202">
    <property type="component" value="Unassembled WGS sequence"/>
</dbReference>
<dbReference type="AlphaFoldDB" id="A0A2R5EMY0"/>
<dbReference type="EMBL" id="BDQX01000128">
    <property type="protein sequence ID" value="GBG08020.1"/>
    <property type="molecule type" value="Genomic_DNA"/>
</dbReference>
<name>A0A2R5EMY0_9BACL</name>
<sequence>MRGSKAEETHVDERQNRINNINYSLPDTTSLLREVNVLIYDVTRKYELIIADIKKDHERQVSELKSQIELYEAEKYTAVRFRKTKHRTRQFIIRLIKKVLRFSFRIIKSCIIKMGWKDRVRNSALFIKIMDARITEKIKRRLSSE</sequence>
<protein>
    <submittedName>
        <fullName evidence="1">Uncharacterized protein</fullName>
    </submittedName>
</protein>
<accession>A0A2R5EMY0</accession>
<evidence type="ECO:0000313" key="1">
    <source>
        <dbReference type="EMBL" id="GBG08020.1"/>
    </source>
</evidence>
<reference evidence="1 2" key="1">
    <citation type="submission" date="2017-08" db="EMBL/GenBank/DDBJ databases">
        <title>Substantial Increase in Enzyme Production by Combined Drug-Resistance Mutations in Paenibacillus agaridevorans.</title>
        <authorList>
            <person name="Tanaka Y."/>
            <person name="Funane K."/>
            <person name="Hosaka T."/>
            <person name="Shiwa Y."/>
            <person name="Fujita N."/>
            <person name="Miyazaki T."/>
            <person name="Yoshikawa H."/>
            <person name="Murakami K."/>
            <person name="Kasahara K."/>
            <person name="Inaoka T."/>
            <person name="Hiraga Y."/>
            <person name="Ochi K."/>
        </authorList>
    </citation>
    <scope>NUCLEOTIDE SEQUENCE [LARGE SCALE GENOMIC DNA]</scope>
    <source>
        <strain evidence="1 2">T-3040</strain>
    </source>
</reference>
<comment type="caution">
    <text evidence="1">The sequence shown here is derived from an EMBL/GenBank/DDBJ whole genome shotgun (WGS) entry which is preliminary data.</text>
</comment>
<proteinExistence type="predicted"/>
<gene>
    <name evidence="1" type="ORF">PAT3040_02587</name>
</gene>
<dbReference type="RefSeq" id="WP_108992983.1">
    <property type="nucleotide sequence ID" value="NZ_BDQX01000128.1"/>
</dbReference>
<organism evidence="1 2">
    <name type="scientific">Paenibacillus agaridevorans</name>
    <dbReference type="NCBI Taxonomy" id="171404"/>
    <lineage>
        <taxon>Bacteria</taxon>
        <taxon>Bacillati</taxon>
        <taxon>Bacillota</taxon>
        <taxon>Bacilli</taxon>
        <taxon>Bacillales</taxon>
        <taxon>Paenibacillaceae</taxon>
        <taxon>Paenibacillus</taxon>
    </lineage>
</organism>
<evidence type="ECO:0000313" key="2">
    <source>
        <dbReference type="Proteomes" id="UP000245202"/>
    </source>
</evidence>
<keyword evidence="2" id="KW-1185">Reference proteome</keyword>